<evidence type="ECO:0000256" key="8">
    <source>
        <dbReference type="ARBA" id="ARBA00023015"/>
    </source>
</evidence>
<organism evidence="19 20">
    <name type="scientific">Gasterosteus aculeatus aculeatus</name>
    <name type="common">three-spined stickleback</name>
    <dbReference type="NCBI Taxonomy" id="481459"/>
    <lineage>
        <taxon>Eukaryota</taxon>
        <taxon>Metazoa</taxon>
        <taxon>Chordata</taxon>
        <taxon>Craniata</taxon>
        <taxon>Vertebrata</taxon>
        <taxon>Euteleostomi</taxon>
        <taxon>Actinopterygii</taxon>
        <taxon>Neopterygii</taxon>
        <taxon>Teleostei</taxon>
        <taxon>Neoteleostei</taxon>
        <taxon>Acanthomorphata</taxon>
        <taxon>Eupercaria</taxon>
        <taxon>Perciformes</taxon>
        <taxon>Cottioidei</taxon>
        <taxon>Gasterosteales</taxon>
        <taxon>Gasterosteidae</taxon>
        <taxon>Gasterosteus</taxon>
    </lineage>
</organism>
<evidence type="ECO:0000256" key="14">
    <source>
        <dbReference type="ARBA" id="ARBA00040572"/>
    </source>
</evidence>
<dbReference type="SMART" id="SM00353">
    <property type="entry name" value="HLH"/>
    <property type="match status" value="1"/>
</dbReference>
<keyword evidence="5" id="KW-0677">Repeat</keyword>
<dbReference type="CDD" id="cd00130">
    <property type="entry name" value="PAS"/>
    <property type="match status" value="2"/>
</dbReference>
<dbReference type="GO" id="GO:0032922">
    <property type="term" value="P:circadian regulation of gene expression"/>
    <property type="evidence" value="ECO:0007669"/>
    <property type="project" value="InterPro"/>
</dbReference>
<feature type="compositionally biased region" description="Polar residues" evidence="16">
    <location>
        <begin position="400"/>
        <end position="409"/>
    </location>
</feature>
<dbReference type="Pfam" id="PF00010">
    <property type="entry name" value="HLH"/>
    <property type="match status" value="1"/>
</dbReference>
<evidence type="ECO:0000256" key="9">
    <source>
        <dbReference type="ARBA" id="ARBA00023108"/>
    </source>
</evidence>
<protein>
    <recommendedName>
        <fullName evidence="14">Circadian locomoter output cycles protein kaput</fullName>
    </recommendedName>
</protein>
<evidence type="ECO:0000256" key="11">
    <source>
        <dbReference type="ARBA" id="ARBA00023159"/>
    </source>
</evidence>
<dbReference type="Ensembl" id="ENSGACT00000021080.3">
    <property type="protein sequence ID" value="ENSGACP00000021040.3"/>
    <property type="gene ID" value="ENSGACG00000015939.3"/>
</dbReference>
<evidence type="ECO:0000256" key="13">
    <source>
        <dbReference type="ARBA" id="ARBA00023242"/>
    </source>
</evidence>
<dbReference type="GO" id="GO:0070888">
    <property type="term" value="F:E-box binding"/>
    <property type="evidence" value="ECO:0007669"/>
    <property type="project" value="TreeGrafter"/>
</dbReference>
<dbReference type="PANTHER" id="PTHR46055">
    <property type="entry name" value="CIRCADIAN LOCOMOTER OUTPUT CYCLES PROTEIN KAPUT"/>
    <property type="match status" value="1"/>
</dbReference>
<dbReference type="InterPro" id="IPR011598">
    <property type="entry name" value="bHLH_dom"/>
</dbReference>
<dbReference type="eggNOG" id="KOG3561">
    <property type="taxonomic scope" value="Eukaryota"/>
</dbReference>
<keyword evidence="20" id="KW-1185">Reference proteome</keyword>
<evidence type="ECO:0000256" key="1">
    <source>
        <dbReference type="ARBA" id="ARBA00004514"/>
    </source>
</evidence>
<name>G3PTV3_GASAC</name>
<keyword evidence="7" id="KW-0832">Ubl conjugation</keyword>
<dbReference type="SMART" id="SM00086">
    <property type="entry name" value="PAC"/>
    <property type="match status" value="1"/>
</dbReference>
<evidence type="ECO:0000256" key="7">
    <source>
        <dbReference type="ARBA" id="ARBA00022843"/>
    </source>
</evidence>
<keyword evidence="13" id="KW-0539">Nucleus</keyword>
<keyword evidence="4" id="KW-0597">Phosphoprotein</keyword>
<dbReference type="InterPro" id="IPR036638">
    <property type="entry name" value="HLH_DNA-bd_sf"/>
</dbReference>
<dbReference type="InterPro" id="IPR035965">
    <property type="entry name" value="PAS-like_dom_sf"/>
</dbReference>
<feature type="domain" description="PAS" evidence="17">
    <location>
        <begin position="277"/>
        <end position="324"/>
    </location>
</feature>
<keyword evidence="10" id="KW-0238">DNA-binding</keyword>
<dbReference type="GO" id="GO:0006974">
    <property type="term" value="P:DNA damage response"/>
    <property type="evidence" value="ECO:0007669"/>
    <property type="project" value="UniProtKB-KW"/>
</dbReference>
<dbReference type="Gene3D" id="3.30.450.20">
    <property type="entry name" value="PAS domain"/>
    <property type="match status" value="2"/>
</dbReference>
<proteinExistence type="predicted"/>
<evidence type="ECO:0000256" key="10">
    <source>
        <dbReference type="ARBA" id="ARBA00023125"/>
    </source>
</evidence>
<keyword evidence="12" id="KW-0804">Transcription</keyword>
<dbReference type="InterPro" id="IPR001067">
    <property type="entry name" value="Nuc_translocat"/>
</dbReference>
<keyword evidence="9" id="KW-0090">Biological rhythms</keyword>
<dbReference type="OMA" id="DFELGNQ"/>
<reference evidence="19" key="3">
    <citation type="submission" date="2025-09" db="UniProtKB">
        <authorList>
            <consortium name="Ensembl"/>
        </authorList>
    </citation>
    <scope>IDENTIFICATION</scope>
</reference>
<feature type="compositionally biased region" description="Basic and acidic residues" evidence="16">
    <location>
        <begin position="411"/>
        <end position="420"/>
    </location>
</feature>
<evidence type="ECO:0000256" key="2">
    <source>
        <dbReference type="ARBA" id="ARBA00022490"/>
    </source>
</evidence>
<dbReference type="GO" id="GO:0000981">
    <property type="term" value="F:DNA-binding transcription factor activity, RNA polymerase II-specific"/>
    <property type="evidence" value="ECO:0007669"/>
    <property type="project" value="InterPro"/>
</dbReference>
<dbReference type="FunCoup" id="G3PTV3">
    <property type="interactions" value="598"/>
</dbReference>
<dbReference type="SUPFAM" id="SSF55785">
    <property type="entry name" value="PYP-like sensor domain (PAS domain)"/>
    <property type="match status" value="2"/>
</dbReference>
<evidence type="ECO:0000256" key="6">
    <source>
        <dbReference type="ARBA" id="ARBA00022763"/>
    </source>
</evidence>
<feature type="domain" description="PAS" evidence="17">
    <location>
        <begin position="99"/>
        <end position="147"/>
    </location>
</feature>
<dbReference type="InterPro" id="IPR001610">
    <property type="entry name" value="PAC"/>
</dbReference>
<dbReference type="InterPro" id="IPR013767">
    <property type="entry name" value="PAS_fold"/>
</dbReference>
<dbReference type="FunFam" id="4.10.280.10:FF:000013">
    <property type="entry name" value="Circadian locomoter output cycles protein kaput"/>
    <property type="match status" value="1"/>
</dbReference>
<dbReference type="STRING" id="69293.ENSGACP00000021040"/>
<keyword evidence="15" id="KW-0175">Coiled coil</keyword>
<dbReference type="PROSITE" id="PS50888">
    <property type="entry name" value="BHLH"/>
    <property type="match status" value="1"/>
</dbReference>
<dbReference type="AlphaFoldDB" id="G3PTV3"/>
<dbReference type="Proteomes" id="UP000007635">
    <property type="component" value="Chromosome IX"/>
</dbReference>
<dbReference type="SMART" id="SM00091">
    <property type="entry name" value="PAS"/>
    <property type="match status" value="2"/>
</dbReference>
<dbReference type="GO" id="GO:0005829">
    <property type="term" value="C:cytosol"/>
    <property type="evidence" value="ECO:0007669"/>
    <property type="project" value="UniProtKB-SubCell"/>
</dbReference>
<dbReference type="PRINTS" id="PR00785">
    <property type="entry name" value="NCTRNSLOCATR"/>
</dbReference>
<evidence type="ECO:0000256" key="3">
    <source>
        <dbReference type="ARBA" id="ARBA00022499"/>
    </source>
</evidence>
<feature type="region of interest" description="Disordered" evidence="16">
    <location>
        <begin position="381"/>
        <end position="442"/>
    </location>
</feature>
<dbReference type="FunFam" id="3.30.450.20:FF:000016">
    <property type="entry name" value="Circadian locomoter output cycles protein"/>
    <property type="match status" value="1"/>
</dbReference>
<dbReference type="FunFam" id="3.30.450.20:FF:000022">
    <property type="entry name" value="circadian locomoter output cycles protein kaput"/>
    <property type="match status" value="1"/>
</dbReference>
<evidence type="ECO:0000256" key="5">
    <source>
        <dbReference type="ARBA" id="ARBA00022737"/>
    </source>
</evidence>
<evidence type="ECO:0000256" key="12">
    <source>
        <dbReference type="ARBA" id="ARBA00023163"/>
    </source>
</evidence>
<dbReference type="InParanoid" id="G3PTV3"/>
<feature type="compositionally biased region" description="Low complexity" evidence="16">
    <location>
        <begin position="422"/>
        <end position="437"/>
    </location>
</feature>
<dbReference type="InterPro" id="IPR000014">
    <property type="entry name" value="PAS"/>
</dbReference>
<evidence type="ECO:0000313" key="19">
    <source>
        <dbReference type="Ensembl" id="ENSGACP00000021040.3"/>
    </source>
</evidence>
<dbReference type="PROSITE" id="PS50112">
    <property type="entry name" value="PAS"/>
    <property type="match status" value="2"/>
</dbReference>
<dbReference type="SUPFAM" id="SSF47459">
    <property type="entry name" value="HLH, helix-loop-helix DNA-binding domain"/>
    <property type="match status" value="1"/>
</dbReference>
<keyword evidence="8" id="KW-0805">Transcription regulation</keyword>
<reference evidence="19" key="2">
    <citation type="submission" date="2025-08" db="UniProtKB">
        <authorList>
            <consortium name="Ensembl"/>
        </authorList>
    </citation>
    <scope>IDENTIFICATION</scope>
</reference>
<dbReference type="GO" id="GO:1990513">
    <property type="term" value="C:CLOCK-BMAL transcription complex"/>
    <property type="evidence" value="ECO:0007669"/>
    <property type="project" value="TreeGrafter"/>
</dbReference>
<evidence type="ECO:0000259" key="17">
    <source>
        <dbReference type="PROSITE" id="PS50112"/>
    </source>
</evidence>
<accession>G3PTV3</accession>
<dbReference type="Pfam" id="PF14598">
    <property type="entry name" value="PAS_11"/>
    <property type="match status" value="1"/>
</dbReference>
<feature type="coiled-coil region" evidence="15">
    <location>
        <begin position="490"/>
        <end position="524"/>
    </location>
</feature>
<dbReference type="GO" id="GO:0046983">
    <property type="term" value="F:protein dimerization activity"/>
    <property type="evidence" value="ECO:0007669"/>
    <property type="project" value="InterPro"/>
</dbReference>
<dbReference type="GeneTree" id="ENSGT00940000157580"/>
<evidence type="ECO:0000256" key="16">
    <source>
        <dbReference type="SAM" id="MobiDB-lite"/>
    </source>
</evidence>
<dbReference type="Gene3D" id="4.10.280.10">
    <property type="entry name" value="Helix-loop-helix DNA-binding domain"/>
    <property type="match status" value="1"/>
</dbReference>
<evidence type="ECO:0000256" key="4">
    <source>
        <dbReference type="ARBA" id="ARBA00022553"/>
    </source>
</evidence>
<comment type="subcellular location">
    <subcellularLocation>
        <location evidence="1">Cytoplasm</location>
        <location evidence="1">Cytosol</location>
    </subcellularLocation>
</comment>
<feature type="domain" description="BHLH" evidence="18">
    <location>
        <begin position="26"/>
        <end position="76"/>
    </location>
</feature>
<evidence type="ECO:0000259" key="18">
    <source>
        <dbReference type="PROSITE" id="PS50888"/>
    </source>
</evidence>
<dbReference type="Bgee" id="ENSGACG00000015939">
    <property type="expression patterns" value="Expressed in camera-type eye and 13 other cell types or tissues"/>
</dbReference>
<dbReference type="PANTHER" id="PTHR46055:SF2">
    <property type="entry name" value="CIRCADIAN LOCOMOTER OUTPUT CYCLES PROTEIN KAPUT"/>
    <property type="match status" value="1"/>
</dbReference>
<dbReference type="Pfam" id="PF00989">
    <property type="entry name" value="PAS"/>
    <property type="match status" value="1"/>
</dbReference>
<keyword evidence="11" id="KW-0010">Activator</keyword>
<sequence>MCFFLPLRDDCSIFDGLMEEDEKDKAKRVSRNKSEKKRRDQFNVLIKELGTMLPGNTRKMDKSTILQKSIDFLCKHKEIAAQSESSEIRQDWKPPFLSNEEFTQLMLEALDGFFLAIMTDGNILYVSESVTSLLEHLPTDLVDQNLLNFLPLGEHSEVYKALSTHPTDHENLSSDYLKTKNHMEFCCHMLRGTIDPKEPPVYEYIKFIGNFKSLNNVPNAGRNGLAGVLQRSLQPAFDDQVCFVATVRLAKPQFIKEMCTVEEPNEEFTSRHSLEWKFLFLDHRAPPIIGYLPFEVLGTSGYDYYHVDDLETLAKCHEHLMQYGKGKSCYYRFLTKGQQWIWLQTHYYITYHQWNSRPEFIVCTHTVVSYAEVRAEQRRELGIEESNPEVNANKGHDSGSESQLNTSSLKEALERFDRSRTHSTSSQSSCKSSSHVSDNTCTCERTHTKHTRVSVVELIALLTRVASTVSLHPQPVMEFSAQVNAMQHLKDQLEHRTRLIQANIQRQQDELRHIQDQLQRVQGQGIQMLLQQQGGAMNVQLSQVGSVQPTTALTGPLQQTAINPVHSGTQQLTIQQQAPAPQQQTNALAQVGPHYQQKPPPQGSVSAPLYNTMMISQPVQPNLLQISTSLPQTNTQQGTAVATFTQDRQIRFPAGQQLVTKLVTAPMACGAVMVPTSMFMGQVVTAYNPFGGTRLLLGTSFVDASLVSRCSSCITLFRVFM</sequence>
<keyword evidence="2" id="KW-0963">Cytoplasm</keyword>
<reference evidence="19 20" key="1">
    <citation type="journal article" date="2021" name="G3 (Bethesda)">
        <title>Improved contiguity of the threespine stickleback genome using long-read sequencing.</title>
        <authorList>
            <person name="Nath S."/>
            <person name="Shaw D.E."/>
            <person name="White M.A."/>
        </authorList>
    </citation>
    <scope>NUCLEOTIDE SEQUENCE [LARGE SCALE GENOMIC DNA]</scope>
    <source>
        <strain evidence="19 20">Lake Benthic</strain>
    </source>
</reference>
<dbReference type="InterPro" id="IPR047230">
    <property type="entry name" value="CLOCK-like"/>
</dbReference>
<keyword evidence="3" id="KW-1017">Isopeptide bond</keyword>
<evidence type="ECO:0000313" key="20">
    <source>
        <dbReference type="Proteomes" id="UP000007635"/>
    </source>
</evidence>
<keyword evidence="6" id="KW-0227">DNA damage</keyword>
<evidence type="ECO:0000256" key="15">
    <source>
        <dbReference type="SAM" id="Coils"/>
    </source>
</evidence>